<geneLocation type="plasmid" evidence="2 3">
    <name>unnamed1</name>
</geneLocation>
<gene>
    <name evidence="2" type="ORF">WDJ61_18600</name>
</gene>
<name>A0ABZ2NB64_9BACI</name>
<dbReference type="EMBL" id="CP147405">
    <property type="protein sequence ID" value="WXB94991.1"/>
    <property type="molecule type" value="Genomic_DNA"/>
</dbReference>
<evidence type="ECO:0000313" key="2">
    <source>
        <dbReference type="EMBL" id="WXB94991.1"/>
    </source>
</evidence>
<accession>A0ABZ2NB64</accession>
<evidence type="ECO:0000256" key="1">
    <source>
        <dbReference type="SAM" id="Coils"/>
    </source>
</evidence>
<protein>
    <submittedName>
        <fullName evidence="2">Uncharacterized protein</fullName>
    </submittedName>
</protein>
<keyword evidence="2" id="KW-0614">Plasmid</keyword>
<keyword evidence="1" id="KW-0175">Coiled coil</keyword>
<proteinExistence type="predicted"/>
<reference evidence="2 3" key="1">
    <citation type="submission" date="2024-02" db="EMBL/GenBank/DDBJ databases">
        <title>Seven novel Bacillus-like species.</title>
        <authorList>
            <person name="Liu G."/>
        </authorList>
    </citation>
    <scope>NUCLEOTIDE SEQUENCE [LARGE SCALE GENOMIC DNA]</scope>
    <source>
        <strain evidence="2 3">FJAT-52991</strain>
        <plasmid evidence="2 3">unnamed1</plasmid>
    </source>
</reference>
<dbReference type="Proteomes" id="UP001387364">
    <property type="component" value="Plasmid unnamed1"/>
</dbReference>
<keyword evidence="3" id="KW-1185">Reference proteome</keyword>
<feature type="coiled-coil region" evidence="1">
    <location>
        <begin position="24"/>
        <end position="93"/>
    </location>
</feature>
<evidence type="ECO:0000313" key="3">
    <source>
        <dbReference type="Proteomes" id="UP001387364"/>
    </source>
</evidence>
<organism evidence="2 3">
    <name type="scientific">Bacillus kandeliae</name>
    <dbReference type="NCBI Taxonomy" id="3129297"/>
    <lineage>
        <taxon>Bacteria</taxon>
        <taxon>Bacillati</taxon>
        <taxon>Bacillota</taxon>
        <taxon>Bacilli</taxon>
        <taxon>Bacillales</taxon>
        <taxon>Bacillaceae</taxon>
        <taxon>Bacillus</taxon>
    </lineage>
</organism>
<dbReference type="RefSeq" id="WP_338754883.1">
    <property type="nucleotide sequence ID" value="NZ_CP147405.1"/>
</dbReference>
<sequence length="93" mass="11218">MTIDEKLREMHGDRVLTSRGQAVFRELQRNFSQLEKQRIRLESKIDKLMPVAIPDEKASRSDRRKFKRAHQQLIELKNQLQKLVELMRNFRQS</sequence>